<keyword evidence="5" id="KW-0411">Iron-sulfur</keyword>
<evidence type="ECO:0000256" key="1">
    <source>
        <dbReference type="ARBA" id="ARBA00010914"/>
    </source>
</evidence>
<dbReference type="InterPro" id="IPR001055">
    <property type="entry name" value="Adrenodoxin-like"/>
</dbReference>
<evidence type="ECO:0000313" key="8">
    <source>
        <dbReference type="EMBL" id="TLX43041.1"/>
    </source>
</evidence>
<evidence type="ECO:0000256" key="4">
    <source>
        <dbReference type="ARBA" id="ARBA00023004"/>
    </source>
</evidence>
<keyword evidence="4" id="KW-0408">Iron</keyword>
<reference evidence="8 9" key="1">
    <citation type="submission" date="2019-05" db="EMBL/GenBank/DDBJ databases">
        <authorList>
            <person name="Zhou X."/>
        </authorList>
    </citation>
    <scope>NUCLEOTIDE SEQUENCE [LARGE SCALE GENOMIC DNA]</scope>
    <source>
        <strain evidence="8 9">DSM 432</strain>
    </source>
</reference>
<dbReference type="PANTHER" id="PTHR23426:SF65">
    <property type="entry name" value="FERREDOXIN-2, MITOCHONDRIAL"/>
    <property type="match status" value="1"/>
</dbReference>
<dbReference type="PROSITE" id="PS51085">
    <property type="entry name" value="2FE2S_FER_2"/>
    <property type="match status" value="1"/>
</dbReference>
<comment type="cofactor">
    <cofactor evidence="6">
        <name>[2Fe-2S] cluster</name>
        <dbReference type="ChEBI" id="CHEBI:190135"/>
    </cofactor>
</comment>
<dbReference type="RefSeq" id="WP_138399398.1">
    <property type="nucleotide sequence ID" value="NZ_JBAFVI010000002.1"/>
</dbReference>
<comment type="caution">
    <text evidence="8">The sequence shown here is derived from an EMBL/GenBank/DDBJ whole genome shotgun (WGS) entry which is preliminary data.</text>
</comment>
<dbReference type="InterPro" id="IPR012675">
    <property type="entry name" value="Beta-grasp_dom_sf"/>
</dbReference>
<evidence type="ECO:0000256" key="5">
    <source>
        <dbReference type="ARBA" id="ARBA00023014"/>
    </source>
</evidence>
<comment type="similarity">
    <text evidence="1">Belongs to the adrenodoxin/putidaredoxin family.</text>
</comment>
<accession>A0A6C1KGV6</accession>
<evidence type="ECO:0000259" key="7">
    <source>
        <dbReference type="PROSITE" id="PS51085"/>
    </source>
</evidence>
<organism evidence="8 9">
    <name type="scientific">Xanthobacter autotrophicus</name>
    <dbReference type="NCBI Taxonomy" id="280"/>
    <lineage>
        <taxon>Bacteria</taxon>
        <taxon>Pseudomonadati</taxon>
        <taxon>Pseudomonadota</taxon>
        <taxon>Alphaproteobacteria</taxon>
        <taxon>Hyphomicrobiales</taxon>
        <taxon>Xanthobacteraceae</taxon>
        <taxon>Xanthobacter</taxon>
    </lineage>
</organism>
<proteinExistence type="inferred from homology"/>
<dbReference type="InterPro" id="IPR001041">
    <property type="entry name" value="2Fe-2S_ferredoxin-type"/>
</dbReference>
<evidence type="ECO:0000256" key="3">
    <source>
        <dbReference type="ARBA" id="ARBA00022723"/>
    </source>
</evidence>
<dbReference type="AlphaFoldDB" id="A0A6C1KGV6"/>
<sequence>MARFTVETRDGDRIEVTGRDGATLLKAMRKAGVEEVVAQCGGGCACATCHVYVTPPEGVVLPQIGPGEARMLATSRHRTLSSRLSCQLKLEPALERMHVVIAPDDGGDF</sequence>
<evidence type="ECO:0000313" key="9">
    <source>
        <dbReference type="Proteomes" id="UP000305131"/>
    </source>
</evidence>
<dbReference type="Proteomes" id="UP000305131">
    <property type="component" value="Unassembled WGS sequence"/>
</dbReference>
<keyword evidence="3" id="KW-0479">Metal-binding</keyword>
<protein>
    <submittedName>
        <fullName evidence="8">2Fe-2S iron-sulfur cluster binding domain-containing protein</fullName>
    </submittedName>
</protein>
<feature type="domain" description="2Fe-2S ferredoxin-type" evidence="7">
    <location>
        <begin position="2"/>
        <end position="105"/>
    </location>
</feature>
<dbReference type="OrthoDB" id="9799640at2"/>
<dbReference type="GO" id="GO:0046872">
    <property type="term" value="F:metal ion binding"/>
    <property type="evidence" value="ECO:0007669"/>
    <property type="project" value="UniProtKB-KW"/>
</dbReference>
<dbReference type="PANTHER" id="PTHR23426">
    <property type="entry name" value="FERREDOXIN/ADRENODOXIN"/>
    <property type="match status" value="1"/>
</dbReference>
<keyword evidence="2" id="KW-0001">2Fe-2S</keyword>
<dbReference type="CDD" id="cd00207">
    <property type="entry name" value="fer2"/>
    <property type="match status" value="1"/>
</dbReference>
<dbReference type="GO" id="GO:0009055">
    <property type="term" value="F:electron transfer activity"/>
    <property type="evidence" value="ECO:0007669"/>
    <property type="project" value="TreeGrafter"/>
</dbReference>
<dbReference type="EMBL" id="VAUP01000022">
    <property type="protein sequence ID" value="TLX43041.1"/>
    <property type="molecule type" value="Genomic_DNA"/>
</dbReference>
<evidence type="ECO:0000256" key="2">
    <source>
        <dbReference type="ARBA" id="ARBA00022714"/>
    </source>
</evidence>
<gene>
    <name evidence="8" type="ORF">FBQ73_10350</name>
</gene>
<dbReference type="Pfam" id="PF00111">
    <property type="entry name" value="Fer2"/>
    <property type="match status" value="1"/>
</dbReference>
<dbReference type="GeneID" id="95773852"/>
<dbReference type="Gene3D" id="3.10.20.30">
    <property type="match status" value="1"/>
</dbReference>
<evidence type="ECO:0000256" key="6">
    <source>
        <dbReference type="ARBA" id="ARBA00034078"/>
    </source>
</evidence>
<dbReference type="GO" id="GO:0140647">
    <property type="term" value="P:P450-containing electron transport chain"/>
    <property type="evidence" value="ECO:0007669"/>
    <property type="project" value="InterPro"/>
</dbReference>
<dbReference type="InterPro" id="IPR036010">
    <property type="entry name" value="2Fe-2S_ferredoxin-like_sf"/>
</dbReference>
<dbReference type="GO" id="GO:0051537">
    <property type="term" value="F:2 iron, 2 sulfur cluster binding"/>
    <property type="evidence" value="ECO:0007669"/>
    <property type="project" value="UniProtKB-KW"/>
</dbReference>
<dbReference type="SUPFAM" id="SSF54292">
    <property type="entry name" value="2Fe-2S ferredoxin-like"/>
    <property type="match status" value="1"/>
</dbReference>
<name>A0A6C1KGV6_XANAU</name>